<evidence type="ECO:0000313" key="2">
    <source>
        <dbReference type="EMBL" id="MBB6487775.1"/>
    </source>
</evidence>
<dbReference type="Proteomes" id="UP000565576">
    <property type="component" value="Unassembled WGS sequence"/>
</dbReference>
<accession>A0A7X0IVG3</accession>
<gene>
    <name evidence="2" type="ORF">GGD46_005085</name>
</gene>
<evidence type="ECO:0000256" key="1">
    <source>
        <dbReference type="SAM" id="Phobius"/>
    </source>
</evidence>
<dbReference type="PROSITE" id="PS51257">
    <property type="entry name" value="PROKAR_LIPOPROTEIN"/>
    <property type="match status" value="1"/>
</dbReference>
<dbReference type="EMBL" id="JACHBG010000016">
    <property type="protein sequence ID" value="MBB6487775.1"/>
    <property type="molecule type" value="Genomic_DNA"/>
</dbReference>
<sequence>MSRVDKLIGMFFAATLCLVFATLACYTAFSILVRLPISNPFVWWSLDSNEGFATVFGSLFLFTFCVLMSLYRIALRRAG</sequence>
<reference evidence="2 3" key="1">
    <citation type="submission" date="2020-08" db="EMBL/GenBank/DDBJ databases">
        <title>Genomic Encyclopedia of Type Strains, Phase IV (KMG-V): Genome sequencing to study the core and pangenomes of soil and plant-associated prokaryotes.</title>
        <authorList>
            <person name="Whitman W."/>
        </authorList>
    </citation>
    <scope>NUCLEOTIDE SEQUENCE [LARGE SCALE GENOMIC DNA]</scope>
    <source>
        <strain evidence="2 3">SEMIA 4060</strain>
    </source>
</reference>
<name>A0A7X0IVG3_9HYPH</name>
<evidence type="ECO:0000313" key="3">
    <source>
        <dbReference type="Proteomes" id="UP000565576"/>
    </source>
</evidence>
<protein>
    <submittedName>
        <fullName evidence="2">Uncharacterized BrkB/YihY/UPF0761 family membrane protein</fullName>
    </submittedName>
</protein>
<organism evidence="2 3">
    <name type="scientific">Rhizobium lusitanum</name>
    <dbReference type="NCBI Taxonomy" id="293958"/>
    <lineage>
        <taxon>Bacteria</taxon>
        <taxon>Pseudomonadati</taxon>
        <taxon>Pseudomonadota</taxon>
        <taxon>Alphaproteobacteria</taxon>
        <taxon>Hyphomicrobiales</taxon>
        <taxon>Rhizobiaceae</taxon>
        <taxon>Rhizobium/Agrobacterium group</taxon>
        <taxon>Rhizobium</taxon>
    </lineage>
</organism>
<keyword evidence="1" id="KW-0472">Membrane</keyword>
<proteinExistence type="predicted"/>
<dbReference type="AlphaFoldDB" id="A0A7X0IVG3"/>
<keyword evidence="1" id="KW-0812">Transmembrane</keyword>
<feature type="transmembrane region" description="Helical" evidence="1">
    <location>
        <begin position="52"/>
        <end position="74"/>
    </location>
</feature>
<keyword evidence="1" id="KW-1133">Transmembrane helix</keyword>
<comment type="caution">
    <text evidence="2">The sequence shown here is derived from an EMBL/GenBank/DDBJ whole genome shotgun (WGS) entry which is preliminary data.</text>
</comment>
<feature type="transmembrane region" description="Helical" evidence="1">
    <location>
        <begin position="7"/>
        <end position="32"/>
    </location>
</feature>